<comment type="caution">
    <text evidence="2">The sequence shown here is derived from an EMBL/GenBank/DDBJ whole genome shotgun (WGS) entry which is preliminary data.</text>
</comment>
<accession>A0ABQ5LGK4</accession>
<evidence type="ECO:0000313" key="3">
    <source>
        <dbReference type="Proteomes" id="UP001059610"/>
    </source>
</evidence>
<feature type="domain" description="Integrase DNA-binding" evidence="1">
    <location>
        <begin position="2"/>
        <end position="52"/>
    </location>
</feature>
<dbReference type="InterPro" id="IPR038488">
    <property type="entry name" value="Integrase_DNA-bd_sf"/>
</dbReference>
<sequence length="93" mass="10845">MLTDTQYPTAKSKEKRYRINDFNGLYLEVKPNGKKSCRFRFQINGNSSMLALARPFEVAKLNGLNLILIIHSGLFPQREENILFSYLYKPLLF</sequence>
<keyword evidence="3" id="KW-1185">Reference proteome</keyword>
<evidence type="ECO:0000259" key="1">
    <source>
        <dbReference type="Pfam" id="PF13356"/>
    </source>
</evidence>
<gene>
    <name evidence="2" type="ORF">SOASR032_12860</name>
</gene>
<name>A0ABQ5LGK4_9GAMM</name>
<dbReference type="Proteomes" id="UP001059610">
    <property type="component" value="Unassembled WGS sequence"/>
</dbReference>
<proteinExistence type="predicted"/>
<dbReference type="EMBL" id="BRLJ01000002">
    <property type="protein sequence ID" value="GKX62717.1"/>
    <property type="molecule type" value="Genomic_DNA"/>
</dbReference>
<dbReference type="Gene3D" id="3.30.160.390">
    <property type="entry name" value="Integrase, DNA-binding domain"/>
    <property type="match status" value="1"/>
</dbReference>
<organism evidence="2 3">
    <name type="scientific">Pragia fontium</name>
    <dbReference type="NCBI Taxonomy" id="82985"/>
    <lineage>
        <taxon>Bacteria</taxon>
        <taxon>Pseudomonadati</taxon>
        <taxon>Pseudomonadota</taxon>
        <taxon>Gammaproteobacteria</taxon>
        <taxon>Enterobacterales</taxon>
        <taxon>Budviciaceae</taxon>
        <taxon>Pragia</taxon>
    </lineage>
</organism>
<dbReference type="Pfam" id="PF13356">
    <property type="entry name" value="Arm-DNA-bind_3"/>
    <property type="match status" value="1"/>
</dbReference>
<evidence type="ECO:0000313" key="2">
    <source>
        <dbReference type="EMBL" id="GKX62717.1"/>
    </source>
</evidence>
<protein>
    <recommendedName>
        <fullName evidence="1">Integrase DNA-binding domain-containing protein</fullName>
    </recommendedName>
</protein>
<dbReference type="InterPro" id="IPR025166">
    <property type="entry name" value="Integrase_DNA_bind_dom"/>
</dbReference>
<reference evidence="2" key="1">
    <citation type="submission" date="2022-06" db="EMBL/GenBank/DDBJ databases">
        <title>Draft genome sequences of Pragia fontium str. JCM24417.</title>
        <authorList>
            <person name="Wakabayashi Y."/>
            <person name="Kojima K."/>
        </authorList>
    </citation>
    <scope>NUCLEOTIDE SEQUENCE</scope>
    <source>
        <strain evidence="2">JCM 24417</strain>
    </source>
</reference>